<proteinExistence type="predicted"/>
<reference evidence="1" key="1">
    <citation type="journal article" date="2020" name="Stud. Mycol.">
        <title>101 Dothideomycetes genomes: a test case for predicting lifestyles and emergence of pathogens.</title>
        <authorList>
            <person name="Haridas S."/>
            <person name="Albert R."/>
            <person name="Binder M."/>
            <person name="Bloem J."/>
            <person name="Labutti K."/>
            <person name="Salamov A."/>
            <person name="Andreopoulos B."/>
            <person name="Baker S."/>
            <person name="Barry K."/>
            <person name="Bills G."/>
            <person name="Bluhm B."/>
            <person name="Cannon C."/>
            <person name="Castanera R."/>
            <person name="Culley D."/>
            <person name="Daum C."/>
            <person name="Ezra D."/>
            <person name="Gonzalez J."/>
            <person name="Henrissat B."/>
            <person name="Kuo A."/>
            <person name="Liang C."/>
            <person name="Lipzen A."/>
            <person name="Lutzoni F."/>
            <person name="Magnuson J."/>
            <person name="Mondo S."/>
            <person name="Nolan M."/>
            <person name="Ohm R."/>
            <person name="Pangilinan J."/>
            <person name="Park H.-J."/>
            <person name="Ramirez L."/>
            <person name="Alfaro M."/>
            <person name="Sun H."/>
            <person name="Tritt A."/>
            <person name="Yoshinaga Y."/>
            <person name="Zwiers L.-H."/>
            <person name="Turgeon B."/>
            <person name="Goodwin S."/>
            <person name="Spatafora J."/>
            <person name="Crous P."/>
            <person name="Grigoriev I."/>
        </authorList>
    </citation>
    <scope>NUCLEOTIDE SEQUENCE</scope>
    <source>
        <strain evidence="1">CBS 113389</strain>
    </source>
</reference>
<dbReference type="EMBL" id="MU001632">
    <property type="protein sequence ID" value="KAF2486122.1"/>
    <property type="molecule type" value="Genomic_DNA"/>
</dbReference>
<sequence>MPMVLLFCSFFKHLAFPKHTPASRLPLGDSILQPSPRLISDFVTPGGCSALCPCEALDHFCPGACQMDTRHPI</sequence>
<protein>
    <submittedName>
        <fullName evidence="1">Uncharacterized protein</fullName>
    </submittedName>
</protein>
<dbReference type="RefSeq" id="XP_033592691.1">
    <property type="nucleotide sequence ID" value="XM_033738640.1"/>
</dbReference>
<gene>
    <name evidence="1" type="ORF">BDY17DRAFT_71260</name>
</gene>
<dbReference type="AlphaFoldDB" id="A0A6A6Q1G0"/>
<dbReference type="Proteomes" id="UP000799767">
    <property type="component" value="Unassembled WGS sequence"/>
</dbReference>
<dbReference type="GeneID" id="54479642"/>
<organism evidence="1 2">
    <name type="scientific">Neohortaea acidophila</name>
    <dbReference type="NCBI Taxonomy" id="245834"/>
    <lineage>
        <taxon>Eukaryota</taxon>
        <taxon>Fungi</taxon>
        <taxon>Dikarya</taxon>
        <taxon>Ascomycota</taxon>
        <taxon>Pezizomycotina</taxon>
        <taxon>Dothideomycetes</taxon>
        <taxon>Dothideomycetidae</taxon>
        <taxon>Mycosphaerellales</taxon>
        <taxon>Teratosphaeriaceae</taxon>
        <taxon>Neohortaea</taxon>
    </lineage>
</organism>
<evidence type="ECO:0000313" key="1">
    <source>
        <dbReference type="EMBL" id="KAF2486122.1"/>
    </source>
</evidence>
<accession>A0A6A6Q1G0</accession>
<evidence type="ECO:0000313" key="2">
    <source>
        <dbReference type="Proteomes" id="UP000799767"/>
    </source>
</evidence>
<name>A0A6A6Q1G0_9PEZI</name>
<keyword evidence="2" id="KW-1185">Reference proteome</keyword>